<proteinExistence type="predicted"/>
<sequence>MIGEREEENMIIVGDFNARIGKEGGFCDQNGEEKGENGKERRSKDGVLNKQGCELVKVVGERGWRKAKAAGTLRDFTHDYLALPTDVLNAIRPIYNDLSTDKLLECCVGGYTQNNNENYNQLIWKIAPKTEHSGANIVEIAALLASCMFNNGMSSLLQVMHTMGISVGRNAHVYAASEDDRRIALAETRAQESSKEARLRRRQQNLKDSGIIDDPNDLYYGPGIDDSI</sequence>
<organism evidence="2 3">
    <name type="scientific">Trachymyrmex septentrionalis</name>
    <dbReference type="NCBI Taxonomy" id="34720"/>
    <lineage>
        <taxon>Eukaryota</taxon>
        <taxon>Metazoa</taxon>
        <taxon>Ecdysozoa</taxon>
        <taxon>Arthropoda</taxon>
        <taxon>Hexapoda</taxon>
        <taxon>Insecta</taxon>
        <taxon>Pterygota</taxon>
        <taxon>Neoptera</taxon>
        <taxon>Endopterygota</taxon>
        <taxon>Hymenoptera</taxon>
        <taxon>Apocrita</taxon>
        <taxon>Aculeata</taxon>
        <taxon>Formicoidea</taxon>
        <taxon>Formicidae</taxon>
        <taxon>Myrmicinae</taxon>
        <taxon>Trachymyrmex</taxon>
    </lineage>
</organism>
<dbReference type="AlphaFoldDB" id="A0A151K0I6"/>
<keyword evidence="3" id="KW-1185">Reference proteome</keyword>
<dbReference type="Proteomes" id="UP000078541">
    <property type="component" value="Unassembled WGS sequence"/>
</dbReference>
<dbReference type="STRING" id="34720.A0A151K0I6"/>
<gene>
    <name evidence="2" type="ORF">ALC56_01384</name>
</gene>
<evidence type="ECO:0000313" key="2">
    <source>
        <dbReference type="EMBL" id="KYN44201.1"/>
    </source>
</evidence>
<name>A0A151K0I6_9HYME</name>
<reference evidence="2 3" key="1">
    <citation type="submission" date="2016-03" db="EMBL/GenBank/DDBJ databases">
        <title>Trachymyrmex septentrionalis WGS genome.</title>
        <authorList>
            <person name="Nygaard S."/>
            <person name="Hu H."/>
            <person name="Boomsma J."/>
            <person name="Zhang G."/>
        </authorList>
    </citation>
    <scope>NUCLEOTIDE SEQUENCE [LARGE SCALE GENOMIC DNA]</scope>
    <source>
        <strain evidence="2">Tsep2-gDNA-1</strain>
        <tissue evidence="2">Whole body</tissue>
    </source>
</reference>
<dbReference type="EMBL" id="KQ981253">
    <property type="protein sequence ID" value="KYN44201.1"/>
    <property type="molecule type" value="Genomic_DNA"/>
</dbReference>
<accession>A0A151K0I6</accession>
<evidence type="ECO:0000256" key="1">
    <source>
        <dbReference type="SAM" id="MobiDB-lite"/>
    </source>
</evidence>
<feature type="region of interest" description="Disordered" evidence="1">
    <location>
        <begin position="194"/>
        <end position="214"/>
    </location>
</feature>
<protein>
    <submittedName>
        <fullName evidence="2">Uncharacterized protein</fullName>
    </submittedName>
</protein>
<evidence type="ECO:0000313" key="3">
    <source>
        <dbReference type="Proteomes" id="UP000078541"/>
    </source>
</evidence>